<evidence type="ECO:0000313" key="2">
    <source>
        <dbReference type="Proteomes" id="UP000243416"/>
    </source>
</evidence>
<dbReference type="RefSeq" id="WP_067169187.1">
    <property type="nucleotide sequence ID" value="NZ_LFZK01000001.1"/>
</dbReference>
<accession>A0A656Z8F6</accession>
<dbReference type="Pfam" id="PF04280">
    <property type="entry name" value="Tim44"/>
    <property type="match status" value="1"/>
</dbReference>
<evidence type="ECO:0000313" key="1">
    <source>
        <dbReference type="EMBL" id="KYC29061.1"/>
    </source>
</evidence>
<dbReference type="OrthoDB" id="5297955at2"/>
<dbReference type="EMBL" id="LFZK01000001">
    <property type="protein sequence ID" value="KYC29061.1"/>
    <property type="molecule type" value="Genomic_DNA"/>
</dbReference>
<dbReference type="InterPro" id="IPR032710">
    <property type="entry name" value="NTF2-like_dom_sf"/>
</dbReference>
<proteinExistence type="predicted"/>
<sequence length="302" mass="31368">MRRFPILALILTLGLSLSIPDAEARRLGGGASFGMKRNSSMMQRNATPAPAQPARQAAQQPAPAKPAGAAAPAASGMQRWLGPMAGLAAGLGLAALFSHLGIGAEMGSLILMLLAAGAVILIVRRLSNRSTARLQPQPAAAHAGNYGAAPRHFEPLTAPAGSTGNAGNTDNATAGNASDFDGEAFLRQAKLNFIRLQAANDAGNLEDIRAVTTPEVFAEIRLQHQERGSAAQQTDVMQLDAVLLDVSEEAGRQIASVQFSGLIRESHGSADAAPTSFDEVWHLARPLDGSGGWLIAGIEQPH</sequence>
<reference evidence="1 2" key="1">
    <citation type="journal article" date="2016" name="ISME J.">
        <title>Integrated multi-omics analyses reveal the biochemical mechanisms and phylogenetic relevance of anaerobic androgen biodegradation in the environment.</title>
        <authorList>
            <person name="Yang F.C."/>
            <person name="Chen Y.L."/>
            <person name="Tang S.L."/>
            <person name="Yu C.P."/>
            <person name="Wang P.H."/>
            <person name="Ismail W."/>
            <person name="Wang C.H."/>
            <person name="Ding J.Y."/>
            <person name="Yang C.Y."/>
            <person name="Yang C.Y."/>
            <person name="Chiang Y.R."/>
        </authorList>
    </citation>
    <scope>NUCLEOTIDE SEQUENCE [LARGE SCALE GENOMIC DNA]</scope>
    <source>
        <strain evidence="1 2">DSM 13999</strain>
    </source>
</reference>
<dbReference type="Proteomes" id="UP000243416">
    <property type="component" value="Unassembled WGS sequence"/>
</dbReference>
<dbReference type="InterPro" id="IPR007379">
    <property type="entry name" value="Tim44-like_dom"/>
</dbReference>
<keyword evidence="2" id="KW-1185">Reference proteome</keyword>
<dbReference type="SUPFAM" id="SSF54427">
    <property type="entry name" value="NTF2-like"/>
    <property type="match status" value="1"/>
</dbReference>
<dbReference type="AlphaFoldDB" id="A0A656Z8F6"/>
<protein>
    <submittedName>
        <fullName evidence="1">Uncharacterized protein</fullName>
    </submittedName>
</protein>
<organism evidence="1 2">
    <name type="scientific">Sterolibacterium denitrificans</name>
    <dbReference type="NCBI Taxonomy" id="157592"/>
    <lineage>
        <taxon>Bacteria</taxon>
        <taxon>Pseudomonadati</taxon>
        <taxon>Pseudomonadota</taxon>
        <taxon>Betaproteobacteria</taxon>
        <taxon>Nitrosomonadales</taxon>
        <taxon>Sterolibacteriaceae</taxon>
        <taxon>Sterolibacterium</taxon>
    </lineage>
</organism>
<gene>
    <name evidence="1" type="ORF">ACY05_00240</name>
</gene>
<comment type="caution">
    <text evidence="1">The sequence shown here is derived from an EMBL/GenBank/DDBJ whole genome shotgun (WGS) entry which is preliminary data.</text>
</comment>
<dbReference type="SMART" id="SM00978">
    <property type="entry name" value="Tim44"/>
    <property type="match status" value="1"/>
</dbReference>
<dbReference type="PANTHER" id="PTHR41542:SF1">
    <property type="entry name" value="BLL5807 PROTEIN"/>
    <property type="match status" value="1"/>
</dbReference>
<name>A0A656Z8F6_9PROT</name>
<dbReference type="PANTHER" id="PTHR41542">
    <property type="entry name" value="BLL5807 PROTEIN"/>
    <property type="match status" value="1"/>
</dbReference>